<dbReference type="EMBL" id="JAWNGG020000047">
    <property type="protein sequence ID" value="KAK9305860.1"/>
    <property type="molecule type" value="Genomic_DNA"/>
</dbReference>
<comment type="caution">
    <text evidence="2">The sequence shown here is derived from an EMBL/GenBank/DDBJ whole genome shotgun (WGS) entry which is preliminary data.</text>
</comment>
<sequence length="99" mass="10436">MAIPRPPAGRITGIRQLDRSADGENRRRADVASASETDLIEVYAIAPVAAVALVPRRLFSPGVLKSPATSDTDTTINNRNISSGSTRSSSSLTTAFEHG</sequence>
<reference evidence="2 3" key="1">
    <citation type="submission" date="2024-05" db="EMBL/GenBank/DDBJ databases">
        <title>The nuclear and mitochondrial genome assemblies of Tetragonisca angustula (Apidae: Meliponini), a tiny yet remarkable pollinator in the Neotropics.</title>
        <authorList>
            <person name="Ferrari R."/>
            <person name="Ricardo P.C."/>
            <person name="Dias F.C."/>
            <person name="Araujo N.S."/>
            <person name="Soares D.O."/>
            <person name="Zhou Q.-S."/>
            <person name="Zhu C.-D."/>
            <person name="Coutinho L."/>
            <person name="Airas M.C."/>
            <person name="Batista T.M."/>
        </authorList>
    </citation>
    <scope>NUCLEOTIDE SEQUENCE [LARGE SCALE GENOMIC DNA]</scope>
    <source>
        <strain evidence="2">ASF017062</strain>
        <tissue evidence="2">Abdomen</tissue>
    </source>
</reference>
<feature type="region of interest" description="Disordered" evidence="1">
    <location>
        <begin position="62"/>
        <end position="99"/>
    </location>
</feature>
<evidence type="ECO:0000256" key="1">
    <source>
        <dbReference type="SAM" id="MobiDB-lite"/>
    </source>
</evidence>
<accession>A0AAW1A7L7</accession>
<feature type="compositionally biased region" description="Low complexity" evidence="1">
    <location>
        <begin position="74"/>
        <end position="99"/>
    </location>
</feature>
<dbReference type="Proteomes" id="UP001432146">
    <property type="component" value="Unassembled WGS sequence"/>
</dbReference>
<keyword evidence="3" id="KW-1185">Reference proteome</keyword>
<gene>
    <name evidence="2" type="ORF">QLX08_003239</name>
</gene>
<proteinExistence type="predicted"/>
<organism evidence="2 3">
    <name type="scientific">Tetragonisca angustula</name>
    <dbReference type="NCBI Taxonomy" id="166442"/>
    <lineage>
        <taxon>Eukaryota</taxon>
        <taxon>Metazoa</taxon>
        <taxon>Ecdysozoa</taxon>
        <taxon>Arthropoda</taxon>
        <taxon>Hexapoda</taxon>
        <taxon>Insecta</taxon>
        <taxon>Pterygota</taxon>
        <taxon>Neoptera</taxon>
        <taxon>Endopterygota</taxon>
        <taxon>Hymenoptera</taxon>
        <taxon>Apocrita</taxon>
        <taxon>Aculeata</taxon>
        <taxon>Apoidea</taxon>
        <taxon>Anthophila</taxon>
        <taxon>Apidae</taxon>
        <taxon>Tetragonisca</taxon>
    </lineage>
</organism>
<evidence type="ECO:0000313" key="3">
    <source>
        <dbReference type="Proteomes" id="UP001432146"/>
    </source>
</evidence>
<feature type="region of interest" description="Disordered" evidence="1">
    <location>
        <begin position="1"/>
        <end position="33"/>
    </location>
</feature>
<feature type="compositionally biased region" description="Basic and acidic residues" evidence="1">
    <location>
        <begin position="16"/>
        <end position="30"/>
    </location>
</feature>
<dbReference type="AlphaFoldDB" id="A0AAW1A7L7"/>
<name>A0AAW1A7L7_9HYME</name>
<evidence type="ECO:0000313" key="2">
    <source>
        <dbReference type="EMBL" id="KAK9305860.1"/>
    </source>
</evidence>
<protein>
    <submittedName>
        <fullName evidence="2">Uncharacterized protein</fullName>
    </submittedName>
</protein>